<evidence type="ECO:0000256" key="10">
    <source>
        <dbReference type="ARBA" id="ARBA00023140"/>
    </source>
</evidence>
<comment type="caution">
    <text evidence="16">The sequence shown here is derived from an EMBL/GenBank/DDBJ whole genome shotgun (WGS) entry which is preliminary data.</text>
</comment>
<dbReference type="GO" id="GO:0003997">
    <property type="term" value="F:acyl-CoA oxidase activity"/>
    <property type="evidence" value="ECO:0007669"/>
    <property type="project" value="UniProtKB-EC"/>
</dbReference>
<evidence type="ECO:0000256" key="1">
    <source>
        <dbReference type="ARBA" id="ARBA00001974"/>
    </source>
</evidence>
<evidence type="ECO:0000256" key="3">
    <source>
        <dbReference type="ARBA" id="ARBA00006288"/>
    </source>
</evidence>
<dbReference type="PANTHER" id="PTHR10909">
    <property type="entry name" value="ELECTRON TRANSPORT OXIDOREDUCTASE"/>
    <property type="match status" value="1"/>
</dbReference>
<evidence type="ECO:0000259" key="13">
    <source>
        <dbReference type="Pfam" id="PF01756"/>
    </source>
</evidence>
<evidence type="ECO:0000256" key="4">
    <source>
        <dbReference type="ARBA" id="ARBA00012870"/>
    </source>
</evidence>
<dbReference type="InterPro" id="IPR009100">
    <property type="entry name" value="AcylCoA_DH/oxidase_NM_dom_sf"/>
</dbReference>
<evidence type="ECO:0000256" key="2">
    <source>
        <dbReference type="ARBA" id="ARBA00004275"/>
    </source>
</evidence>
<dbReference type="InterPro" id="IPR012258">
    <property type="entry name" value="Acyl-CoA_oxidase"/>
</dbReference>
<dbReference type="Proteomes" id="UP000275408">
    <property type="component" value="Unassembled WGS sequence"/>
</dbReference>
<keyword evidence="12" id="KW-0812">Transmembrane</keyword>
<feature type="domain" description="Acyl-CoA oxidase C-terminal" evidence="13">
    <location>
        <begin position="604"/>
        <end position="741"/>
    </location>
</feature>
<gene>
    <name evidence="16" type="ORF">pdam_00021145</name>
</gene>
<dbReference type="GO" id="GO:0005504">
    <property type="term" value="F:fatty acid binding"/>
    <property type="evidence" value="ECO:0007669"/>
    <property type="project" value="TreeGrafter"/>
</dbReference>
<dbReference type="OrthoDB" id="538336at2759"/>
<evidence type="ECO:0000256" key="12">
    <source>
        <dbReference type="SAM" id="Phobius"/>
    </source>
</evidence>
<keyword evidence="8" id="KW-0560">Oxidoreductase</keyword>
<keyword evidence="6" id="KW-0274">FAD</keyword>
<evidence type="ECO:0000256" key="8">
    <source>
        <dbReference type="ARBA" id="ARBA00023002"/>
    </source>
</evidence>
<dbReference type="GO" id="GO:0071949">
    <property type="term" value="F:FAD binding"/>
    <property type="evidence" value="ECO:0007669"/>
    <property type="project" value="InterPro"/>
</dbReference>
<organism evidence="16 17">
    <name type="scientific">Pocillopora damicornis</name>
    <name type="common">Cauliflower coral</name>
    <name type="synonym">Millepora damicornis</name>
    <dbReference type="NCBI Taxonomy" id="46731"/>
    <lineage>
        <taxon>Eukaryota</taxon>
        <taxon>Metazoa</taxon>
        <taxon>Cnidaria</taxon>
        <taxon>Anthozoa</taxon>
        <taxon>Hexacorallia</taxon>
        <taxon>Scleractinia</taxon>
        <taxon>Astrocoeniina</taxon>
        <taxon>Pocilloporidae</taxon>
        <taxon>Pocillopora</taxon>
    </lineage>
</organism>
<dbReference type="Pfam" id="PF02770">
    <property type="entry name" value="Acyl-CoA_dh_M"/>
    <property type="match status" value="1"/>
</dbReference>
<dbReference type="FunFam" id="1.20.140.10:FF:000007">
    <property type="entry name" value="Acyl-coenzyme A oxidase"/>
    <property type="match status" value="1"/>
</dbReference>
<dbReference type="GO" id="GO:0055088">
    <property type="term" value="P:lipid homeostasis"/>
    <property type="evidence" value="ECO:0007669"/>
    <property type="project" value="TreeGrafter"/>
</dbReference>
<dbReference type="InterPro" id="IPR006091">
    <property type="entry name" value="Acyl-CoA_Oxase/DH_mid-dom"/>
</dbReference>
<dbReference type="Pfam" id="PF01756">
    <property type="entry name" value="ACOX"/>
    <property type="match status" value="1"/>
</dbReference>
<dbReference type="SUPFAM" id="SSF47203">
    <property type="entry name" value="Acyl-CoA dehydrogenase C-terminal domain-like"/>
    <property type="match status" value="2"/>
</dbReference>
<dbReference type="GO" id="GO:0005777">
    <property type="term" value="C:peroxisome"/>
    <property type="evidence" value="ECO:0007669"/>
    <property type="project" value="UniProtKB-SubCell"/>
</dbReference>
<dbReference type="AlphaFoldDB" id="A0A3M6T4C8"/>
<dbReference type="FunFam" id="2.40.110.10:FF:000005">
    <property type="entry name" value="Acyl-coenzyme A oxidase"/>
    <property type="match status" value="1"/>
</dbReference>
<reference evidence="16 17" key="1">
    <citation type="journal article" date="2018" name="Sci. Rep.">
        <title>Comparative analysis of the Pocillopora damicornis genome highlights role of immune system in coral evolution.</title>
        <authorList>
            <person name="Cunning R."/>
            <person name="Bay R.A."/>
            <person name="Gillette P."/>
            <person name="Baker A.C."/>
            <person name="Traylor-Knowles N."/>
        </authorList>
    </citation>
    <scope>NUCLEOTIDE SEQUENCE [LARGE SCALE GENOMIC DNA]</scope>
    <source>
        <strain evidence="16">RSMAS</strain>
        <tissue evidence="16">Whole animal</tissue>
    </source>
</reference>
<keyword evidence="12" id="KW-0472">Membrane</keyword>
<accession>A0A3M6T4C8</accession>
<feature type="region of interest" description="Disordered" evidence="11">
    <location>
        <begin position="1"/>
        <end position="54"/>
    </location>
</feature>
<dbReference type="InterPro" id="IPR002655">
    <property type="entry name" value="Acyl-CoA_oxidase_C"/>
</dbReference>
<dbReference type="InterPro" id="IPR055060">
    <property type="entry name" value="ACOX_C_alpha1"/>
</dbReference>
<keyword evidence="9" id="KW-0443">Lipid metabolism</keyword>
<protein>
    <recommendedName>
        <fullName evidence="4">acyl-CoA oxidase</fullName>
        <ecNumber evidence="4">1.3.3.6</ecNumber>
    </recommendedName>
</protein>
<dbReference type="InterPro" id="IPR036250">
    <property type="entry name" value="AcylCo_DH-like_C"/>
</dbReference>
<keyword evidence="7" id="KW-0276">Fatty acid metabolism</keyword>
<comment type="similarity">
    <text evidence="3">Belongs to the acyl-CoA oxidase family.</text>
</comment>
<dbReference type="GO" id="GO:0033540">
    <property type="term" value="P:fatty acid beta-oxidation using acyl-CoA oxidase"/>
    <property type="evidence" value="ECO:0007669"/>
    <property type="project" value="TreeGrafter"/>
</dbReference>
<evidence type="ECO:0000259" key="15">
    <source>
        <dbReference type="Pfam" id="PF22924"/>
    </source>
</evidence>
<dbReference type="Pfam" id="PF22924">
    <property type="entry name" value="ACOX_C_alpha1"/>
    <property type="match status" value="1"/>
</dbReference>
<evidence type="ECO:0000259" key="14">
    <source>
        <dbReference type="Pfam" id="PF02770"/>
    </source>
</evidence>
<evidence type="ECO:0000256" key="5">
    <source>
        <dbReference type="ARBA" id="ARBA00022630"/>
    </source>
</evidence>
<dbReference type="FunFam" id="1.20.140.10:FF:000010">
    <property type="entry name" value="Acyl-coenzyme A oxidase"/>
    <property type="match status" value="1"/>
</dbReference>
<dbReference type="EMBL" id="RCHS01004382">
    <property type="protein sequence ID" value="RMX34538.1"/>
    <property type="molecule type" value="Genomic_DNA"/>
</dbReference>
<keyword evidence="10" id="KW-0576">Peroxisome</keyword>
<dbReference type="Gene3D" id="1.20.140.10">
    <property type="entry name" value="Butyryl-CoA Dehydrogenase, subunit A, domain 3"/>
    <property type="match status" value="2"/>
</dbReference>
<evidence type="ECO:0000313" key="17">
    <source>
        <dbReference type="Proteomes" id="UP000275408"/>
    </source>
</evidence>
<evidence type="ECO:0000256" key="7">
    <source>
        <dbReference type="ARBA" id="ARBA00022832"/>
    </source>
</evidence>
<evidence type="ECO:0000256" key="6">
    <source>
        <dbReference type="ARBA" id="ARBA00022827"/>
    </source>
</evidence>
<dbReference type="Gene3D" id="2.40.110.10">
    <property type="entry name" value="Butyryl-CoA Dehydrogenase, subunit A, domain 2"/>
    <property type="match status" value="1"/>
</dbReference>
<evidence type="ECO:0000256" key="9">
    <source>
        <dbReference type="ARBA" id="ARBA00023098"/>
    </source>
</evidence>
<dbReference type="InterPro" id="IPR046373">
    <property type="entry name" value="Acyl-CoA_Oxase/DH_mid-dom_sf"/>
</dbReference>
<comment type="subcellular location">
    <subcellularLocation>
        <location evidence="2">Peroxisome</location>
    </subcellularLocation>
</comment>
<dbReference type="OMA" id="GYLLDWI"/>
<feature type="transmembrane region" description="Helical" evidence="12">
    <location>
        <begin position="60"/>
        <end position="82"/>
    </location>
</feature>
<feature type="domain" description="Acyl-CoA oxidase C-alpha1" evidence="15">
    <location>
        <begin position="417"/>
        <end position="566"/>
    </location>
</feature>
<name>A0A3M6T4C8_POCDA</name>
<dbReference type="PANTHER" id="PTHR10909:SF382">
    <property type="entry name" value="ACYL-COENZYME A OXIDASE"/>
    <property type="match status" value="1"/>
</dbReference>
<dbReference type="EC" id="1.3.3.6" evidence="4"/>
<proteinExistence type="inferred from homology"/>
<keyword evidence="17" id="KW-1185">Reference proteome</keyword>
<keyword evidence="5" id="KW-0285">Flavoprotein</keyword>
<feature type="domain" description="Acyl-CoA oxidase/dehydrogenase middle" evidence="14">
    <location>
        <begin position="269"/>
        <end position="378"/>
    </location>
</feature>
<keyword evidence="12" id="KW-1133">Transmembrane helix</keyword>
<dbReference type="STRING" id="46731.A0A3M6T4C8"/>
<evidence type="ECO:0000256" key="11">
    <source>
        <dbReference type="SAM" id="MobiDB-lite"/>
    </source>
</evidence>
<evidence type="ECO:0000313" key="16">
    <source>
        <dbReference type="EMBL" id="RMX34538.1"/>
    </source>
</evidence>
<sequence>MIRSRKTNATATESSMEEKEENPGVKDLDGEETGNQSNGLHTKTRHSDDERNGDVNYGPVITVLKAFILSILTMFSAGFNALRGLPRYVSRSGFGKYFYSPSTRSTSAAMTKGIQYQDSENTRPFSCSAARFDPQKLRDVWGKPSFDVAKMTHLLDHDNHDKRAKFRKIFSEDPLMTPKYNISLDEERDLALKRLKTLCNQGFISVLDFKSNPHWIFAAHEMAAVVDAAMATKMTVQFNLFGGTVLKLGTERHHDKLLEGIDSLEDVGCFGLTELGYGNNAVQMETTATYDKETKEFIVNTPNALAQKYWITNGACHAHHVIVFSQLYIDGVNQGIHGVLVPIRDKNLNVMPGVQIHDMGHKMGLNGVDNAKFFFSNVRVPRENLLNLYSDVEEDGTYKTNIEGSIRKRFLTVADQLLSGRLCIASMSQGAAKACLAIAIRYSATRLTVGPDGKSDTPILKYQLQQNALVPLLAATYAMDFALQYIKDRWAFQAADGSENADVVIMCCVIKAITGWHVAEAAAISRERCGGQGYLSCNKFGSGIAGSHSSMTAEGDNSVLMQKVASERLMSLKPSMLEVAASYVPKAVTRIFGWANLNNPKYLQELLESREKDLFLSLGMKMMKAGKEGRFDTWMYVEQDLVQAAARAYGERLISECFGKALDKADPGLQPVLQKLHHLYQMSVIKKDLGYFTTSGLMSTWTGAKVGKAAADLCREVAPQATALCDAFGFTDEMLNAPIARDWVKYNAVDNKGEVEGVQY</sequence>
<comment type="cofactor">
    <cofactor evidence="1">
        <name>FAD</name>
        <dbReference type="ChEBI" id="CHEBI:57692"/>
    </cofactor>
</comment>
<dbReference type="SUPFAM" id="SSF56645">
    <property type="entry name" value="Acyl-CoA dehydrogenase NM domain-like"/>
    <property type="match status" value="1"/>
</dbReference>